<organism evidence="2 3">
    <name type="scientific">Pleurodeles waltl</name>
    <name type="common">Iberian ribbed newt</name>
    <dbReference type="NCBI Taxonomy" id="8319"/>
    <lineage>
        <taxon>Eukaryota</taxon>
        <taxon>Metazoa</taxon>
        <taxon>Chordata</taxon>
        <taxon>Craniata</taxon>
        <taxon>Vertebrata</taxon>
        <taxon>Euteleostomi</taxon>
        <taxon>Amphibia</taxon>
        <taxon>Batrachia</taxon>
        <taxon>Caudata</taxon>
        <taxon>Salamandroidea</taxon>
        <taxon>Salamandridae</taxon>
        <taxon>Pleurodelinae</taxon>
        <taxon>Pleurodeles</taxon>
    </lineage>
</organism>
<dbReference type="EMBL" id="JANPWB010000012">
    <property type="protein sequence ID" value="KAJ1117365.1"/>
    <property type="molecule type" value="Genomic_DNA"/>
</dbReference>
<sequence>MVDVQSESSDGAYNYPIIKTLATELPTQQPCGAPQRTPIPVSLGPPWCQQEGARVVWSQRRESGERRTTEESGSASLPSDNDVTRVATRHGEQRIATVGSHGGRRYLSCGDPPGAGGGGPKSPGGSDAGSGRWSGEQRTARESGSTSLSSSPGKRGEPVKGGEPEPSSVSPESSGWIAVWLGPASARAVRGLKVTSRMAAPRGLER</sequence>
<reference evidence="2" key="1">
    <citation type="journal article" date="2022" name="bioRxiv">
        <title>Sequencing and chromosome-scale assembly of the giantPleurodeles waltlgenome.</title>
        <authorList>
            <person name="Brown T."/>
            <person name="Elewa A."/>
            <person name="Iarovenko S."/>
            <person name="Subramanian E."/>
            <person name="Araus A.J."/>
            <person name="Petzold A."/>
            <person name="Susuki M."/>
            <person name="Suzuki K.-i.T."/>
            <person name="Hayashi T."/>
            <person name="Toyoda A."/>
            <person name="Oliveira C."/>
            <person name="Osipova E."/>
            <person name="Leigh N.D."/>
            <person name="Simon A."/>
            <person name="Yun M.H."/>
        </authorList>
    </citation>
    <scope>NUCLEOTIDE SEQUENCE</scope>
    <source>
        <strain evidence="2">20211129_DDA</strain>
        <tissue evidence="2">Liver</tissue>
    </source>
</reference>
<dbReference type="Proteomes" id="UP001066276">
    <property type="component" value="Chromosome 8"/>
</dbReference>
<evidence type="ECO:0000313" key="3">
    <source>
        <dbReference type="Proteomes" id="UP001066276"/>
    </source>
</evidence>
<dbReference type="AlphaFoldDB" id="A0AAV7NWZ6"/>
<feature type="compositionally biased region" description="Gly residues" evidence="1">
    <location>
        <begin position="113"/>
        <end position="128"/>
    </location>
</feature>
<feature type="region of interest" description="Disordered" evidence="1">
    <location>
        <begin position="27"/>
        <end position="173"/>
    </location>
</feature>
<evidence type="ECO:0000313" key="2">
    <source>
        <dbReference type="EMBL" id="KAJ1117365.1"/>
    </source>
</evidence>
<accession>A0AAV7NWZ6</accession>
<protein>
    <submittedName>
        <fullName evidence="2">Uncharacterized protein</fullName>
    </submittedName>
</protein>
<proteinExistence type="predicted"/>
<gene>
    <name evidence="2" type="ORF">NDU88_005565</name>
</gene>
<comment type="caution">
    <text evidence="2">The sequence shown here is derived from an EMBL/GenBank/DDBJ whole genome shotgun (WGS) entry which is preliminary data.</text>
</comment>
<feature type="compositionally biased region" description="Low complexity" evidence="1">
    <location>
        <begin position="164"/>
        <end position="173"/>
    </location>
</feature>
<keyword evidence="3" id="KW-1185">Reference proteome</keyword>
<feature type="compositionally biased region" description="Basic and acidic residues" evidence="1">
    <location>
        <begin position="59"/>
        <end position="70"/>
    </location>
</feature>
<feature type="compositionally biased region" description="Basic and acidic residues" evidence="1">
    <location>
        <begin position="154"/>
        <end position="163"/>
    </location>
</feature>
<evidence type="ECO:0000256" key="1">
    <source>
        <dbReference type="SAM" id="MobiDB-lite"/>
    </source>
</evidence>
<name>A0AAV7NWZ6_PLEWA</name>